<evidence type="ECO:0000313" key="1">
    <source>
        <dbReference type="EMBL" id="QSR25521.1"/>
    </source>
</evidence>
<sequence>MAEPLRPAPAKLYGRENWIFIPTIASAALAPTVAEATGASSLDITRIAFADGAPEPTQNTNLVDQNRRFGDTTLAQFVGTTTYAGGQMTYQFDQQAAAATDPVKAWEKFQNTSGTVTGFLAKRSNVARATAPAAGQFLDVYPVEIGPSMPTKSGDGENAEGAAVCTFAVTGTPAFKVAILA</sequence>
<reference evidence="1 2" key="1">
    <citation type="submission" date="2017-06" db="EMBL/GenBank/DDBJ databases">
        <title>Complete Genome Sequence of the Soil Carbazole-Degrading Bacterium Nocardioides aromaticivorans IC177.</title>
        <authorList>
            <person name="Vejarano F."/>
            <person name="Suzuki-Minakuchi C."/>
            <person name="Ohtsubo Y."/>
            <person name="Tsuda M."/>
            <person name="Okada K."/>
            <person name="Nojiri H."/>
        </authorList>
    </citation>
    <scope>NUCLEOTIDE SEQUENCE [LARGE SCALE GENOMIC DNA]</scope>
    <source>
        <strain evidence="1 2">IC177</strain>
    </source>
</reference>
<protein>
    <submittedName>
        <fullName evidence="1">Uncharacterized protein</fullName>
    </submittedName>
</protein>
<dbReference type="Proteomes" id="UP000662818">
    <property type="component" value="Chromosome"/>
</dbReference>
<keyword evidence="2" id="KW-1185">Reference proteome</keyword>
<dbReference type="Pfam" id="PF25595">
    <property type="entry name" value="Phage_TTP_16"/>
    <property type="match status" value="1"/>
</dbReference>
<dbReference type="RefSeq" id="WP_207009728.1">
    <property type="nucleotide sequence ID" value="NZ_CP022295.1"/>
</dbReference>
<dbReference type="EMBL" id="CP022295">
    <property type="protein sequence ID" value="QSR25521.1"/>
    <property type="molecule type" value="Genomic_DNA"/>
</dbReference>
<name>A0ABX7PHU7_9ACTN</name>
<gene>
    <name evidence="1" type="ORF">CFH99_07775</name>
</gene>
<accession>A0ABX7PHU7</accession>
<dbReference type="InterPro" id="IPR058009">
    <property type="entry name" value="TTP_Phage_16"/>
</dbReference>
<organism evidence="1 2">
    <name type="scientific">Nocardioides aromaticivorans</name>
    <dbReference type="NCBI Taxonomy" id="200618"/>
    <lineage>
        <taxon>Bacteria</taxon>
        <taxon>Bacillati</taxon>
        <taxon>Actinomycetota</taxon>
        <taxon>Actinomycetes</taxon>
        <taxon>Propionibacteriales</taxon>
        <taxon>Nocardioidaceae</taxon>
        <taxon>Nocardioides</taxon>
    </lineage>
</organism>
<evidence type="ECO:0000313" key="2">
    <source>
        <dbReference type="Proteomes" id="UP000662818"/>
    </source>
</evidence>
<proteinExistence type="predicted"/>